<sequence>MLSAVPFAAKPFSGLAGIEGGSSYPRGRVAWRAHSRCRSHGHSKDHATASATMTRGDEAVFDRLDLAEASGI</sequence>
<keyword evidence="2" id="KW-1185">Reference proteome</keyword>
<evidence type="ECO:0000313" key="2">
    <source>
        <dbReference type="Proteomes" id="UP000035955"/>
    </source>
</evidence>
<dbReference type="EMBL" id="LABY01000229">
    <property type="protein sequence ID" value="KMO30287.1"/>
    <property type="molecule type" value="Genomic_DNA"/>
</dbReference>
<gene>
    <name evidence="1" type="ORF">VQ02_28255</name>
</gene>
<reference evidence="1 2" key="1">
    <citation type="submission" date="2015-03" db="EMBL/GenBank/DDBJ databases">
        <title>Genome sequencing of Methylobacterium variabile DSM 16961.</title>
        <authorList>
            <person name="Chaudhry V."/>
            <person name="Patil P.B."/>
        </authorList>
    </citation>
    <scope>NUCLEOTIDE SEQUENCE [LARGE SCALE GENOMIC DNA]</scope>
    <source>
        <strain evidence="1 2">DSM 16961</strain>
    </source>
</reference>
<comment type="caution">
    <text evidence="1">The sequence shown here is derived from an EMBL/GenBank/DDBJ whole genome shotgun (WGS) entry which is preliminary data.</text>
</comment>
<accession>A0A0J6S9E8</accession>
<evidence type="ECO:0000313" key="1">
    <source>
        <dbReference type="EMBL" id="KMO30287.1"/>
    </source>
</evidence>
<dbReference type="Proteomes" id="UP000035955">
    <property type="component" value="Unassembled WGS sequence"/>
</dbReference>
<proteinExistence type="predicted"/>
<protein>
    <submittedName>
        <fullName evidence="1">Uncharacterized protein</fullName>
    </submittedName>
</protein>
<organism evidence="1 2">
    <name type="scientific">Methylobacterium variabile</name>
    <dbReference type="NCBI Taxonomy" id="298794"/>
    <lineage>
        <taxon>Bacteria</taxon>
        <taxon>Pseudomonadati</taxon>
        <taxon>Pseudomonadota</taxon>
        <taxon>Alphaproteobacteria</taxon>
        <taxon>Hyphomicrobiales</taxon>
        <taxon>Methylobacteriaceae</taxon>
        <taxon>Methylobacterium</taxon>
    </lineage>
</organism>
<dbReference type="PATRIC" id="fig|298794.3.peg.3556"/>
<dbReference type="AlphaFoldDB" id="A0A0J6S9E8"/>
<name>A0A0J6S9E8_9HYPH</name>